<accession>A0AAD5K0X6</accession>
<dbReference type="CDD" id="cd00519">
    <property type="entry name" value="Lipase_3"/>
    <property type="match status" value="1"/>
</dbReference>
<dbReference type="Pfam" id="PF01764">
    <property type="entry name" value="Lipase_3"/>
    <property type="match status" value="1"/>
</dbReference>
<dbReference type="InterPro" id="IPR002921">
    <property type="entry name" value="Fungal_lipase-type"/>
</dbReference>
<dbReference type="Proteomes" id="UP001209540">
    <property type="component" value="Unassembled WGS sequence"/>
</dbReference>
<proteinExistence type="predicted"/>
<feature type="domain" description="Fungal lipase-type" evidence="1">
    <location>
        <begin position="73"/>
        <end position="209"/>
    </location>
</feature>
<evidence type="ECO:0000259" key="1">
    <source>
        <dbReference type="Pfam" id="PF01764"/>
    </source>
</evidence>
<dbReference type="InterPro" id="IPR051218">
    <property type="entry name" value="Sec_MonoDiacylglyc_Lipase"/>
</dbReference>
<dbReference type="AlphaFoldDB" id="A0AAD5K0X6"/>
<dbReference type="Gene3D" id="3.40.50.1820">
    <property type="entry name" value="alpha/beta hydrolase"/>
    <property type="match status" value="1"/>
</dbReference>
<name>A0AAD5K0X6_9FUNG</name>
<reference evidence="2" key="2">
    <citation type="submission" date="2023-02" db="EMBL/GenBank/DDBJ databases">
        <authorList>
            <consortium name="DOE Joint Genome Institute"/>
            <person name="Mondo S.J."/>
            <person name="Chang Y."/>
            <person name="Wang Y."/>
            <person name="Ahrendt S."/>
            <person name="Andreopoulos W."/>
            <person name="Barry K."/>
            <person name="Beard J."/>
            <person name="Benny G.L."/>
            <person name="Blankenship S."/>
            <person name="Bonito G."/>
            <person name="Cuomo C."/>
            <person name="Desiro A."/>
            <person name="Gervers K.A."/>
            <person name="Hundley H."/>
            <person name="Kuo A."/>
            <person name="LaButti K."/>
            <person name="Lang B.F."/>
            <person name="Lipzen A."/>
            <person name="O'Donnell K."/>
            <person name="Pangilinan J."/>
            <person name="Reynolds N."/>
            <person name="Sandor L."/>
            <person name="Smith M.W."/>
            <person name="Tsang A."/>
            <person name="Grigoriev I.V."/>
            <person name="Stajich J.E."/>
            <person name="Spatafora J.W."/>
        </authorList>
    </citation>
    <scope>NUCLEOTIDE SEQUENCE</scope>
    <source>
        <strain evidence="2">RSA 2281</strain>
    </source>
</reference>
<dbReference type="PANTHER" id="PTHR45856:SF11">
    <property type="entry name" value="FUNGAL LIPASE-LIKE DOMAIN-CONTAINING PROTEIN"/>
    <property type="match status" value="1"/>
</dbReference>
<dbReference type="SUPFAM" id="SSF53474">
    <property type="entry name" value="alpha/beta-Hydrolases"/>
    <property type="match status" value="1"/>
</dbReference>
<protein>
    <submittedName>
        <fullName evidence="2">Catalysis At the Interface: the anatomy of A conformational change in A triglyceride lipase</fullName>
    </submittedName>
</protein>
<reference evidence="2" key="1">
    <citation type="journal article" date="2022" name="IScience">
        <title>Evolution of zygomycete secretomes and the origins of terrestrial fungal ecologies.</title>
        <authorList>
            <person name="Chang Y."/>
            <person name="Wang Y."/>
            <person name="Mondo S."/>
            <person name="Ahrendt S."/>
            <person name="Andreopoulos W."/>
            <person name="Barry K."/>
            <person name="Beard J."/>
            <person name="Benny G.L."/>
            <person name="Blankenship S."/>
            <person name="Bonito G."/>
            <person name="Cuomo C."/>
            <person name="Desiro A."/>
            <person name="Gervers K.A."/>
            <person name="Hundley H."/>
            <person name="Kuo A."/>
            <person name="LaButti K."/>
            <person name="Lang B.F."/>
            <person name="Lipzen A."/>
            <person name="O'Donnell K."/>
            <person name="Pangilinan J."/>
            <person name="Reynolds N."/>
            <person name="Sandor L."/>
            <person name="Smith M.E."/>
            <person name="Tsang A."/>
            <person name="Grigoriev I.V."/>
            <person name="Stajich J.E."/>
            <person name="Spatafora J.W."/>
        </authorList>
    </citation>
    <scope>NUCLEOTIDE SEQUENCE</scope>
    <source>
        <strain evidence="2">RSA 2281</strain>
    </source>
</reference>
<dbReference type="EMBL" id="JAIXMP010000012">
    <property type="protein sequence ID" value="KAI9264107.1"/>
    <property type="molecule type" value="Genomic_DNA"/>
</dbReference>
<sequence length="266" mass="29696">LGGNVREASQSEIDDHIFYTKLSAASYCRRVIPLNIWNCKHCDKSLKLIKTFSTLVDDTNAMILRGDQQKKIYVVFRGTNSVRSFVVDAKFSLADYPLAKGAKVHKGFLASYNAIRDKVIQTLDAQVEQYPDYQVAITGHSLGGAQAVLHALDLLNVNGTRYNADNMLLYTQGQPRVGNLKFAQYELDSKIPVKRLTSKRDLIPHLPPLPMLYINAGEEYWIPSDDNTKVKVCPNGLESPHCANSISPFTSLMDHLSYFGINLGLC</sequence>
<gene>
    <name evidence="2" type="ORF">BDA99DRAFT_421554</name>
</gene>
<evidence type="ECO:0000313" key="3">
    <source>
        <dbReference type="Proteomes" id="UP001209540"/>
    </source>
</evidence>
<keyword evidence="3" id="KW-1185">Reference proteome</keyword>
<dbReference type="GO" id="GO:0006629">
    <property type="term" value="P:lipid metabolic process"/>
    <property type="evidence" value="ECO:0007669"/>
    <property type="project" value="InterPro"/>
</dbReference>
<comment type="caution">
    <text evidence="2">The sequence shown here is derived from an EMBL/GenBank/DDBJ whole genome shotgun (WGS) entry which is preliminary data.</text>
</comment>
<evidence type="ECO:0000313" key="2">
    <source>
        <dbReference type="EMBL" id="KAI9264107.1"/>
    </source>
</evidence>
<feature type="non-terminal residue" evidence="2">
    <location>
        <position position="1"/>
    </location>
</feature>
<dbReference type="InterPro" id="IPR029058">
    <property type="entry name" value="AB_hydrolase_fold"/>
</dbReference>
<organism evidence="2 3">
    <name type="scientific">Phascolomyces articulosus</name>
    <dbReference type="NCBI Taxonomy" id="60185"/>
    <lineage>
        <taxon>Eukaryota</taxon>
        <taxon>Fungi</taxon>
        <taxon>Fungi incertae sedis</taxon>
        <taxon>Mucoromycota</taxon>
        <taxon>Mucoromycotina</taxon>
        <taxon>Mucoromycetes</taxon>
        <taxon>Mucorales</taxon>
        <taxon>Lichtheimiaceae</taxon>
        <taxon>Phascolomyces</taxon>
    </lineage>
</organism>
<dbReference type="PANTHER" id="PTHR45856">
    <property type="entry name" value="ALPHA/BETA-HYDROLASES SUPERFAMILY PROTEIN"/>
    <property type="match status" value="1"/>
</dbReference>
<feature type="non-terminal residue" evidence="2">
    <location>
        <position position="266"/>
    </location>
</feature>